<evidence type="ECO:0000259" key="7">
    <source>
        <dbReference type="Pfam" id="PF01895"/>
    </source>
</evidence>
<dbReference type="GO" id="GO:0006817">
    <property type="term" value="P:phosphate ion transport"/>
    <property type="evidence" value="ECO:0007669"/>
    <property type="project" value="UniProtKB-KW"/>
</dbReference>
<name>A0A1I1JS50_9GAMM</name>
<dbReference type="GO" id="GO:0005737">
    <property type="term" value="C:cytoplasm"/>
    <property type="evidence" value="ECO:0007669"/>
    <property type="project" value="UniProtKB-SubCell"/>
</dbReference>
<dbReference type="EMBL" id="FOLY01000003">
    <property type="protein sequence ID" value="SFC51457.1"/>
    <property type="molecule type" value="Genomic_DNA"/>
</dbReference>
<dbReference type="Proteomes" id="UP000199046">
    <property type="component" value="Unassembled WGS sequence"/>
</dbReference>
<dbReference type="PANTHER" id="PTHR42930">
    <property type="entry name" value="PHOSPHATE-SPECIFIC TRANSPORT SYSTEM ACCESSORY PROTEIN PHOU"/>
    <property type="match status" value="1"/>
</dbReference>
<dbReference type="InterPro" id="IPR028366">
    <property type="entry name" value="PhoU"/>
</dbReference>
<feature type="domain" description="PhoU" evidence="7">
    <location>
        <begin position="131"/>
        <end position="216"/>
    </location>
</feature>
<dbReference type="GO" id="GO:0030643">
    <property type="term" value="P:intracellular phosphate ion homeostasis"/>
    <property type="evidence" value="ECO:0007669"/>
    <property type="project" value="InterPro"/>
</dbReference>
<dbReference type="OrthoDB" id="9814256at2"/>
<dbReference type="STRING" id="402385.SAMN05421848_1736"/>
<dbReference type="PIRSF" id="PIRSF003107">
    <property type="entry name" value="PhoU"/>
    <property type="match status" value="1"/>
</dbReference>
<evidence type="ECO:0000313" key="8">
    <source>
        <dbReference type="EMBL" id="SFC51457.1"/>
    </source>
</evidence>
<keyword evidence="3 6" id="KW-0813">Transport</keyword>
<feature type="domain" description="PhoU" evidence="7">
    <location>
        <begin position="28"/>
        <end position="113"/>
    </location>
</feature>
<dbReference type="Gene3D" id="1.20.58.220">
    <property type="entry name" value="Phosphate transport system protein phou homolog 2, domain 2"/>
    <property type="match status" value="2"/>
</dbReference>
<dbReference type="SUPFAM" id="SSF109755">
    <property type="entry name" value="PhoU-like"/>
    <property type="match status" value="1"/>
</dbReference>
<dbReference type="Pfam" id="PF01895">
    <property type="entry name" value="PhoU"/>
    <property type="match status" value="2"/>
</dbReference>
<evidence type="ECO:0000256" key="6">
    <source>
        <dbReference type="PIRNR" id="PIRNR003107"/>
    </source>
</evidence>
<reference evidence="9" key="1">
    <citation type="submission" date="2016-10" db="EMBL/GenBank/DDBJ databases">
        <authorList>
            <person name="Varghese N."/>
            <person name="Submissions S."/>
        </authorList>
    </citation>
    <scope>NUCLEOTIDE SEQUENCE [LARGE SCALE GENOMIC DNA]</scope>
    <source>
        <strain evidence="9">DSM 23439</strain>
    </source>
</reference>
<evidence type="ECO:0000313" key="9">
    <source>
        <dbReference type="Proteomes" id="UP000199046"/>
    </source>
</evidence>
<keyword evidence="9" id="KW-1185">Reference proteome</keyword>
<organism evidence="8 9">
    <name type="scientific">Kushneria avicenniae</name>
    <dbReference type="NCBI Taxonomy" id="402385"/>
    <lineage>
        <taxon>Bacteria</taxon>
        <taxon>Pseudomonadati</taxon>
        <taxon>Pseudomonadota</taxon>
        <taxon>Gammaproteobacteria</taxon>
        <taxon>Oceanospirillales</taxon>
        <taxon>Halomonadaceae</taxon>
        <taxon>Kushneria</taxon>
    </lineage>
</organism>
<evidence type="ECO:0000256" key="4">
    <source>
        <dbReference type="ARBA" id="ARBA00022490"/>
    </source>
</evidence>
<comment type="function">
    <text evidence="6">Plays a role in the regulation of phosphate uptake.</text>
</comment>
<dbReference type="InterPro" id="IPR038078">
    <property type="entry name" value="PhoU-like_sf"/>
</dbReference>
<evidence type="ECO:0000256" key="3">
    <source>
        <dbReference type="ARBA" id="ARBA00022448"/>
    </source>
</evidence>
<dbReference type="AlphaFoldDB" id="A0A1I1JS50"/>
<dbReference type="FunFam" id="1.20.58.220:FF:000002">
    <property type="entry name" value="Phosphate-specific transport system accessory protein PhoU"/>
    <property type="match status" value="1"/>
</dbReference>
<dbReference type="NCBIfam" id="TIGR02135">
    <property type="entry name" value="phoU_full"/>
    <property type="match status" value="1"/>
</dbReference>
<evidence type="ECO:0000256" key="5">
    <source>
        <dbReference type="ARBA" id="ARBA00022592"/>
    </source>
</evidence>
<gene>
    <name evidence="8" type="ORF">SAMN05421848_1736</name>
</gene>
<comment type="subcellular location">
    <subcellularLocation>
        <location evidence="1 6">Cytoplasm</location>
    </subcellularLocation>
</comment>
<keyword evidence="4 6" id="KW-0963">Cytoplasm</keyword>
<dbReference type="PANTHER" id="PTHR42930:SF3">
    <property type="entry name" value="PHOSPHATE-SPECIFIC TRANSPORT SYSTEM ACCESSORY PROTEIN PHOU"/>
    <property type="match status" value="1"/>
</dbReference>
<dbReference type="GO" id="GO:0045936">
    <property type="term" value="P:negative regulation of phosphate metabolic process"/>
    <property type="evidence" value="ECO:0007669"/>
    <property type="project" value="InterPro"/>
</dbReference>
<dbReference type="FunFam" id="1.20.58.220:FF:000001">
    <property type="entry name" value="Phosphate-specific transport system accessory protein PhoU"/>
    <property type="match status" value="1"/>
</dbReference>
<dbReference type="InterPro" id="IPR026022">
    <property type="entry name" value="PhoU_dom"/>
</dbReference>
<protein>
    <recommendedName>
        <fullName evidence="6">Phosphate-specific transport system accessory protein PhoU</fullName>
    </recommendedName>
</protein>
<accession>A0A1I1JS50</accession>
<sequence length="241" mass="27331">MDITNDPHSQHISRQFNQELESLKTQLLAMGGLVERQLNEVIAALMEGDFDAAEQVRNRDREINDFQLEIDDECTHILARRQPTASDLRLVMAVTRATSDLERMGDEANKIARHALSLIEEGQTSRGFTEIRHISTRVRDMVRQALTAFARMDVSLAREVLGEDEIVDQDYQTAMRSLVTFMMEDPRSISSVLNVIWILRSLERIGDHADNLAESVVYLVEGEDIRHSNSAQPQQDSTPNA</sequence>
<evidence type="ECO:0000256" key="2">
    <source>
        <dbReference type="ARBA" id="ARBA00008107"/>
    </source>
</evidence>
<dbReference type="RefSeq" id="WP_090132950.1">
    <property type="nucleotide sequence ID" value="NZ_FOLY01000003.1"/>
</dbReference>
<proteinExistence type="inferred from homology"/>
<evidence type="ECO:0000256" key="1">
    <source>
        <dbReference type="ARBA" id="ARBA00004496"/>
    </source>
</evidence>
<comment type="subunit">
    <text evidence="6">Homodimer.</text>
</comment>
<comment type="similarity">
    <text evidence="2 6">Belongs to the PhoU family.</text>
</comment>
<keyword evidence="5 6" id="KW-0592">Phosphate transport</keyword>